<dbReference type="InterPro" id="IPR036056">
    <property type="entry name" value="Fibrinogen-like_C"/>
</dbReference>
<feature type="domain" description="Fibrinogen C-terminal" evidence="1">
    <location>
        <begin position="1"/>
        <end position="51"/>
    </location>
</feature>
<organism evidence="2 3">
    <name type="scientific">Drosophila rubida</name>
    <dbReference type="NCBI Taxonomy" id="30044"/>
    <lineage>
        <taxon>Eukaryota</taxon>
        <taxon>Metazoa</taxon>
        <taxon>Ecdysozoa</taxon>
        <taxon>Arthropoda</taxon>
        <taxon>Hexapoda</taxon>
        <taxon>Insecta</taxon>
        <taxon>Pterygota</taxon>
        <taxon>Neoptera</taxon>
        <taxon>Endopterygota</taxon>
        <taxon>Diptera</taxon>
        <taxon>Brachycera</taxon>
        <taxon>Muscomorpha</taxon>
        <taxon>Ephydroidea</taxon>
        <taxon>Drosophilidae</taxon>
        <taxon>Drosophila</taxon>
    </lineage>
</organism>
<dbReference type="InterPro" id="IPR002181">
    <property type="entry name" value="Fibrinogen_a/b/g_C_dom"/>
</dbReference>
<dbReference type="PROSITE" id="PS51406">
    <property type="entry name" value="FIBRINOGEN_C_2"/>
    <property type="match status" value="1"/>
</dbReference>
<dbReference type="EMBL" id="JAJJHW010002585">
    <property type="protein sequence ID" value="KAH8372404.1"/>
    <property type="molecule type" value="Genomic_DNA"/>
</dbReference>
<protein>
    <recommendedName>
        <fullName evidence="1">Fibrinogen C-terminal domain-containing protein</fullName>
    </recommendedName>
</protein>
<name>A0AAD4K505_9MUSC</name>
<keyword evidence="3" id="KW-1185">Reference proteome</keyword>
<reference evidence="2" key="1">
    <citation type="journal article" date="2021" name="Mol. Ecol. Resour.">
        <title>Phylogenomic analyses of the genus Drosophila reveals genomic signals of climate adaptation.</title>
        <authorList>
            <person name="Li F."/>
            <person name="Rane R.V."/>
            <person name="Luria V."/>
            <person name="Xiong Z."/>
            <person name="Chen J."/>
            <person name="Li Z."/>
            <person name="Catullo R.A."/>
            <person name="Griffin P.C."/>
            <person name="Schiffer M."/>
            <person name="Pearce S."/>
            <person name="Lee S.F."/>
            <person name="McElroy K."/>
            <person name="Stocker A."/>
            <person name="Shirriffs J."/>
            <person name="Cockerell F."/>
            <person name="Coppin C."/>
            <person name="Sgro C.M."/>
            <person name="Karger A."/>
            <person name="Cain J.W."/>
            <person name="Weber J.A."/>
            <person name="Santpere G."/>
            <person name="Kirschner M.W."/>
            <person name="Hoffmann A.A."/>
            <person name="Oakeshott J.G."/>
            <person name="Zhang G."/>
        </authorList>
    </citation>
    <scope>NUCLEOTIDE SEQUENCE</scope>
    <source>
        <strain evidence="2">BGI-SZ-2011g</strain>
    </source>
</reference>
<dbReference type="AlphaFoldDB" id="A0AAD4K505"/>
<dbReference type="Pfam" id="PF00147">
    <property type="entry name" value="Fibrinogen_C"/>
    <property type="match status" value="1"/>
</dbReference>
<evidence type="ECO:0000259" key="1">
    <source>
        <dbReference type="PROSITE" id="PS51406"/>
    </source>
</evidence>
<dbReference type="Proteomes" id="UP001200034">
    <property type="component" value="Unassembled WGS sequence"/>
</dbReference>
<evidence type="ECO:0000313" key="3">
    <source>
        <dbReference type="Proteomes" id="UP001200034"/>
    </source>
</evidence>
<dbReference type="Gene3D" id="4.10.530.10">
    <property type="entry name" value="Gamma-fibrinogen Carboxyl Terminal Fragment, domain 2"/>
    <property type="match status" value="1"/>
</dbReference>
<evidence type="ECO:0000313" key="2">
    <source>
        <dbReference type="EMBL" id="KAH8372404.1"/>
    </source>
</evidence>
<gene>
    <name evidence="2" type="ORF">KR093_011358</name>
</gene>
<dbReference type="SUPFAM" id="SSF56496">
    <property type="entry name" value="Fibrinogen C-terminal domain-like"/>
    <property type="match status" value="1"/>
</dbReference>
<sequence>MGEKSGTAENDALRDGVNLEFSTFDRDNDKEIVNCAKIYSSGWWYTDCYYW</sequence>
<accession>A0AAD4K505</accession>
<proteinExistence type="predicted"/>
<comment type="caution">
    <text evidence="2">The sequence shown here is derived from an EMBL/GenBank/DDBJ whole genome shotgun (WGS) entry which is preliminary data.</text>
</comment>